<evidence type="ECO:0000259" key="1">
    <source>
        <dbReference type="PROSITE" id="PS50052"/>
    </source>
</evidence>
<reference evidence="2 3" key="2">
    <citation type="submission" date="2012-02" db="EMBL/GenBank/DDBJ databases">
        <title>Improved High-Quality Draft sequence of Eubacterium cellulosolvens 6.</title>
        <authorList>
            <consortium name="US DOE Joint Genome Institute"/>
            <person name="Lucas S."/>
            <person name="Han J."/>
            <person name="Lapidus A."/>
            <person name="Cheng J.-F."/>
            <person name="Goodwin L."/>
            <person name="Pitluck S."/>
            <person name="Peters L."/>
            <person name="Mikhailova N."/>
            <person name="Gu W."/>
            <person name="Detter J.C."/>
            <person name="Han C."/>
            <person name="Tapia R."/>
            <person name="Land M."/>
            <person name="Hauser L."/>
            <person name="Kyrpides N."/>
            <person name="Ivanova N."/>
            <person name="Pagani I."/>
            <person name="Johnson E."/>
            <person name="Mukhopadhyay B."/>
            <person name="Anderson I."/>
            <person name="Woyke T."/>
        </authorList>
    </citation>
    <scope>NUCLEOTIDE SEQUENCE [LARGE SCALE GENOMIC DNA]</scope>
    <source>
        <strain evidence="2 3">6</strain>
    </source>
</reference>
<sequence length="201" mass="23690">MNHIFYIMGKSACGKDHIYTALLNNEKLRGKLEPLIIYTTRPKRKREKDGREYFFSNEKKLADLRNSGRIIEERVYQTVYGPWYYFTADEGQIELDKYSYLGIGTLESFRKLVKYFGEAVMIPVYIEVDDGIRLERALKRERKQEVPKYKEMCRRFLADCKDFSEEQIEEAGIRRRFENNGAIKDCIDACAAYILVTEGED</sequence>
<name>I5ATU5_EUBC6</name>
<proteinExistence type="predicted"/>
<evidence type="ECO:0000313" key="3">
    <source>
        <dbReference type="Proteomes" id="UP000005753"/>
    </source>
</evidence>
<evidence type="ECO:0000313" key="2">
    <source>
        <dbReference type="EMBL" id="EIM57218.1"/>
    </source>
</evidence>
<dbReference type="HOGENOM" id="CLU_1376102_0_0_9"/>
<accession>I5ATU5</accession>
<dbReference type="OrthoDB" id="1033810at2"/>
<dbReference type="InterPro" id="IPR027417">
    <property type="entry name" value="P-loop_NTPase"/>
</dbReference>
<reference evidence="2 3" key="1">
    <citation type="submission" date="2010-08" db="EMBL/GenBank/DDBJ databases">
        <authorList>
            <consortium name="US DOE Joint Genome Institute (JGI-PGF)"/>
            <person name="Lucas S."/>
            <person name="Copeland A."/>
            <person name="Lapidus A."/>
            <person name="Cheng J.-F."/>
            <person name="Bruce D."/>
            <person name="Goodwin L."/>
            <person name="Pitluck S."/>
            <person name="Land M.L."/>
            <person name="Hauser L."/>
            <person name="Chang Y.-J."/>
            <person name="Anderson I.J."/>
            <person name="Johnson E."/>
            <person name="Mulhopadhyay B."/>
            <person name="Kyrpides N."/>
            <person name="Woyke T.J."/>
        </authorList>
    </citation>
    <scope>NUCLEOTIDE SEQUENCE [LARGE SCALE GENOMIC DNA]</scope>
    <source>
        <strain evidence="2 3">6</strain>
    </source>
</reference>
<feature type="domain" description="Guanylate kinase-like" evidence="1">
    <location>
        <begin position="2"/>
        <end position="84"/>
    </location>
</feature>
<dbReference type="eggNOG" id="COG0194">
    <property type="taxonomic scope" value="Bacteria"/>
</dbReference>
<dbReference type="SUPFAM" id="SSF52540">
    <property type="entry name" value="P-loop containing nucleoside triphosphate hydrolases"/>
    <property type="match status" value="1"/>
</dbReference>
<dbReference type="InterPro" id="IPR008144">
    <property type="entry name" value="Guanylate_kin-like_dom"/>
</dbReference>
<dbReference type="Gene3D" id="3.40.50.300">
    <property type="entry name" value="P-loop containing nucleotide triphosphate hydrolases"/>
    <property type="match status" value="1"/>
</dbReference>
<protein>
    <submittedName>
        <fullName evidence="2">Guanylate kinase</fullName>
    </submittedName>
</protein>
<dbReference type="InterPro" id="IPR008145">
    <property type="entry name" value="GK/Ca_channel_bsu"/>
</dbReference>
<organism evidence="2 3">
    <name type="scientific">Eubacterium cellulosolvens (strain ATCC 43171 / JCM 9499 / 6)</name>
    <name type="common">Cillobacterium cellulosolvens</name>
    <dbReference type="NCBI Taxonomy" id="633697"/>
    <lineage>
        <taxon>Bacteria</taxon>
        <taxon>Bacillati</taxon>
        <taxon>Bacillota</taxon>
        <taxon>Clostridia</taxon>
        <taxon>Eubacteriales</taxon>
        <taxon>Eubacteriaceae</taxon>
        <taxon>Eubacterium</taxon>
    </lineage>
</organism>
<dbReference type="Proteomes" id="UP000005753">
    <property type="component" value="Chromosome"/>
</dbReference>
<dbReference type="PROSITE" id="PS50052">
    <property type="entry name" value="GUANYLATE_KINASE_2"/>
    <property type="match status" value="1"/>
</dbReference>
<dbReference type="GO" id="GO:0016301">
    <property type="term" value="F:kinase activity"/>
    <property type="evidence" value="ECO:0007669"/>
    <property type="project" value="UniProtKB-KW"/>
</dbReference>
<dbReference type="STRING" id="633697.EubceDRAFT1_1407"/>
<gene>
    <name evidence="2" type="ORF">EubceDRAFT1_1407</name>
</gene>
<dbReference type="EMBL" id="CM001487">
    <property type="protein sequence ID" value="EIM57218.1"/>
    <property type="molecule type" value="Genomic_DNA"/>
</dbReference>
<keyword evidence="3" id="KW-1185">Reference proteome</keyword>
<dbReference type="Pfam" id="PF00625">
    <property type="entry name" value="Guanylate_kin"/>
    <property type="match status" value="1"/>
</dbReference>
<keyword evidence="2" id="KW-0418">Kinase</keyword>
<keyword evidence="2" id="KW-0808">Transferase</keyword>
<dbReference type="AlphaFoldDB" id="I5ATU5"/>